<comment type="function">
    <text evidence="5">Key component of the ribosome quality control system (RQC), a ribosome-associated complex that mediates the extraction of incompletely synthesized nascent chains from stalled ribosomes and their subsequent degradation. RqcH recruits Ala-charged tRNA, and with RqcP directs the elongation of stalled nascent chains on 50S ribosomal subunits, leading to non-templated C-terminal alanine extensions (Ala tail). The Ala tail promotes nascent chain degradation. May add between 1 and at least 8 Ala residues. Binds to stalled 50S ribosomal subunits.</text>
</comment>
<sequence length="555" mass="62529">MDILMIEAVVAELQAKIAGARIDKIFQPEADILILRVWNGRENLRLLISVAPRSPRIHLSTQSFPNPPAPPRFCQLLRARLDRITEVRLVENERIVQLSCRGGDGQDYLLVVELLGRRSNVALVDAAGTIVDVWRRDKEAPGERPLLPGQAYRLPPQRPLMPLAELKALPTELREPKATAQWLFRQVTPMSSFVARDLAASLEAGAALVNQIEELLARRREQRYAPVVGRLEGKPFVSPFALTALALEGAREFSSPSQATEYFHALVLGDSADVGEQRALLQLVNRRETRAARRLERILAESEEQKEVEGLRETGELLLANLFRIKKGMHAVTVEDYYTEPPQKRSITLDPQLTPSENAERYFRRYKKTKRAEEHIARRLSETRQELAWLADVRHALEQAVEPADIAVIRAELEDAGLLGTTRRIEKRQLPDLRERVRSTLSPGGYQLYWGRNNRTNDYVTRALAAARDWWFHAKDIPGCHLVLKARPGEDEIPEEDLRHAAALAAGYSRAAECAKVEVMVARAADVRKPKGAPPGQVSVRSFRTLLVSPKKIPE</sequence>
<evidence type="ECO:0000256" key="1">
    <source>
        <dbReference type="ARBA" id="ARBA00022555"/>
    </source>
</evidence>
<evidence type="ECO:0000259" key="6">
    <source>
        <dbReference type="Pfam" id="PF05670"/>
    </source>
</evidence>
<reference evidence="7" key="1">
    <citation type="journal article" date="2022" name="Environ. Microbiol.">
        <title>Geoalkalibacter halelectricus SAP #1 sp. nov. possessing extracellular electron transfer and mineral#reducing capabilities from a haloalkaline environment.</title>
        <authorList>
            <person name="Yadav S."/>
            <person name="Singh R."/>
            <person name="Sundharam S.S."/>
            <person name="Chaudhary S."/>
            <person name="Krishnamurthi S."/>
            <person name="Patil S.A."/>
        </authorList>
    </citation>
    <scope>NUCLEOTIDE SEQUENCE</scope>
    <source>
        <strain evidence="7">SAP-1</strain>
    </source>
</reference>
<dbReference type="Pfam" id="PF05670">
    <property type="entry name" value="NFACT-R_1"/>
    <property type="match status" value="1"/>
</dbReference>
<dbReference type="InterPro" id="IPR051608">
    <property type="entry name" value="RQC_Subunit_NEMF"/>
</dbReference>
<comment type="similarity">
    <text evidence="5">Belongs to the NEMF family.</text>
</comment>
<keyword evidence="4 5" id="KW-0648">Protein biosynthesis</keyword>
<evidence type="ECO:0000256" key="4">
    <source>
        <dbReference type="ARBA" id="ARBA00022917"/>
    </source>
</evidence>
<dbReference type="Gene3D" id="2.30.310.10">
    <property type="entry name" value="ibrinogen binding protein from staphylococcus aureus domain"/>
    <property type="match status" value="1"/>
</dbReference>
<evidence type="ECO:0000313" key="7">
    <source>
        <dbReference type="EMBL" id="UWZ80405.1"/>
    </source>
</evidence>
<evidence type="ECO:0000256" key="2">
    <source>
        <dbReference type="ARBA" id="ARBA00022730"/>
    </source>
</evidence>
<dbReference type="PANTHER" id="PTHR15239:SF6">
    <property type="entry name" value="RIBOSOME QUALITY CONTROL COMPLEX SUBUNIT NEMF"/>
    <property type="match status" value="1"/>
</dbReference>
<keyword evidence="3 5" id="KW-0694">RNA-binding</keyword>
<proteinExistence type="inferred from homology"/>
<keyword evidence="8" id="KW-1185">Reference proteome</keyword>
<dbReference type="Pfam" id="PF05833">
    <property type="entry name" value="NFACT_N"/>
    <property type="match status" value="1"/>
</dbReference>
<gene>
    <name evidence="5" type="primary">rqcH</name>
    <name evidence="7" type="ORF">L9S41_03120</name>
</gene>
<dbReference type="RefSeq" id="WP_260748762.1">
    <property type="nucleotide sequence ID" value="NZ_CP092109.1"/>
</dbReference>
<keyword evidence="2 5" id="KW-0699">rRNA-binding</keyword>
<evidence type="ECO:0000256" key="5">
    <source>
        <dbReference type="HAMAP-Rule" id="MF_00844"/>
    </source>
</evidence>
<dbReference type="PANTHER" id="PTHR15239">
    <property type="entry name" value="NUCLEAR EXPORT MEDIATOR FACTOR NEMF"/>
    <property type="match status" value="1"/>
</dbReference>
<dbReference type="EMBL" id="CP092109">
    <property type="protein sequence ID" value="UWZ80405.1"/>
    <property type="molecule type" value="Genomic_DNA"/>
</dbReference>
<name>A0ABY5ZRA9_9BACT</name>
<comment type="subunit">
    <text evidence="5">Associates with stalled 50S ribosomal subunits. Binds to RqcP.</text>
</comment>
<feature type="domain" description="NFACT RNA-binding" evidence="6">
    <location>
        <begin position="442"/>
        <end position="541"/>
    </location>
</feature>
<accession>A0ABY5ZRA9</accession>
<organism evidence="7 8">
    <name type="scientific">Geoalkalibacter halelectricus</name>
    <dbReference type="NCBI Taxonomy" id="2847045"/>
    <lineage>
        <taxon>Bacteria</taxon>
        <taxon>Pseudomonadati</taxon>
        <taxon>Thermodesulfobacteriota</taxon>
        <taxon>Desulfuromonadia</taxon>
        <taxon>Desulfuromonadales</taxon>
        <taxon>Geoalkalibacteraceae</taxon>
        <taxon>Geoalkalibacter</taxon>
    </lineage>
</organism>
<dbReference type="InterPro" id="IPR043682">
    <property type="entry name" value="RqcH_bacterial"/>
</dbReference>
<dbReference type="InterPro" id="IPR008532">
    <property type="entry name" value="NFACT_RNA-bd"/>
</dbReference>
<dbReference type="Proteomes" id="UP001060414">
    <property type="component" value="Chromosome"/>
</dbReference>
<dbReference type="HAMAP" id="MF_00844_B">
    <property type="entry name" value="RqcH_B"/>
    <property type="match status" value="1"/>
</dbReference>
<evidence type="ECO:0000313" key="8">
    <source>
        <dbReference type="Proteomes" id="UP001060414"/>
    </source>
</evidence>
<protein>
    <recommendedName>
        <fullName evidence="5">Rqc2 homolog RqcH</fullName>
        <shortName evidence="5">RqcH</shortName>
    </recommendedName>
</protein>
<keyword evidence="1 5" id="KW-0820">tRNA-binding</keyword>
<evidence type="ECO:0000256" key="3">
    <source>
        <dbReference type="ARBA" id="ARBA00022884"/>
    </source>
</evidence>